<dbReference type="InterPro" id="IPR036188">
    <property type="entry name" value="FAD/NAD-bd_sf"/>
</dbReference>
<dbReference type="PANTHER" id="PTHR13847:SF287">
    <property type="entry name" value="FAD-DEPENDENT OXIDOREDUCTASE DOMAIN-CONTAINING PROTEIN 1"/>
    <property type="match status" value="1"/>
</dbReference>
<dbReference type="PANTHER" id="PTHR13847">
    <property type="entry name" value="SARCOSINE DEHYDROGENASE-RELATED"/>
    <property type="match status" value="1"/>
</dbReference>
<dbReference type="Gene3D" id="3.30.9.10">
    <property type="entry name" value="D-Amino Acid Oxidase, subunit A, domain 2"/>
    <property type="match status" value="1"/>
</dbReference>
<keyword evidence="4" id="KW-1185">Reference proteome</keyword>
<dbReference type="Proteomes" id="UP000577362">
    <property type="component" value="Unassembled WGS sequence"/>
</dbReference>
<evidence type="ECO:0000313" key="4">
    <source>
        <dbReference type="Proteomes" id="UP000577362"/>
    </source>
</evidence>
<dbReference type="InterPro" id="IPR006076">
    <property type="entry name" value="FAD-dep_OxRdtase"/>
</dbReference>
<evidence type="ECO:0000259" key="2">
    <source>
        <dbReference type="Pfam" id="PF01266"/>
    </source>
</evidence>
<proteinExistence type="predicted"/>
<feature type="domain" description="FAD dependent oxidoreductase" evidence="2">
    <location>
        <begin position="5"/>
        <end position="349"/>
    </location>
</feature>
<accession>A0A840BWY6</accession>
<evidence type="ECO:0000256" key="1">
    <source>
        <dbReference type="ARBA" id="ARBA00023002"/>
    </source>
</evidence>
<dbReference type="Pfam" id="PF01266">
    <property type="entry name" value="DAO"/>
    <property type="match status" value="1"/>
</dbReference>
<comment type="caution">
    <text evidence="3">The sequence shown here is derived from an EMBL/GenBank/DDBJ whole genome shotgun (WGS) entry which is preliminary data.</text>
</comment>
<dbReference type="EMBL" id="JACIEN010000002">
    <property type="protein sequence ID" value="MBB4017470.1"/>
    <property type="molecule type" value="Genomic_DNA"/>
</dbReference>
<dbReference type="Gene3D" id="3.50.50.60">
    <property type="entry name" value="FAD/NAD(P)-binding domain"/>
    <property type="match status" value="1"/>
</dbReference>
<dbReference type="SUPFAM" id="SSF51905">
    <property type="entry name" value="FAD/NAD(P)-binding domain"/>
    <property type="match status" value="1"/>
</dbReference>
<dbReference type="AlphaFoldDB" id="A0A840BWY6"/>
<dbReference type="GO" id="GO:0005737">
    <property type="term" value="C:cytoplasm"/>
    <property type="evidence" value="ECO:0007669"/>
    <property type="project" value="TreeGrafter"/>
</dbReference>
<dbReference type="RefSeq" id="WP_183316794.1">
    <property type="nucleotide sequence ID" value="NZ_JACIEN010000002.1"/>
</dbReference>
<organism evidence="3 4">
    <name type="scientific">Chelatococcus caeni</name>
    <dbReference type="NCBI Taxonomy" id="1348468"/>
    <lineage>
        <taxon>Bacteria</taxon>
        <taxon>Pseudomonadati</taxon>
        <taxon>Pseudomonadota</taxon>
        <taxon>Alphaproteobacteria</taxon>
        <taxon>Hyphomicrobiales</taxon>
        <taxon>Chelatococcaceae</taxon>
        <taxon>Chelatococcus</taxon>
    </lineage>
</organism>
<dbReference type="EC" id="1.5.3.1" evidence="3"/>
<gene>
    <name evidence="3" type="ORF">GGR16_002499</name>
</gene>
<evidence type="ECO:0000313" key="3">
    <source>
        <dbReference type="EMBL" id="MBB4017470.1"/>
    </source>
</evidence>
<keyword evidence="1 3" id="KW-0560">Oxidoreductase</keyword>
<reference evidence="3 4" key="1">
    <citation type="submission" date="2020-08" db="EMBL/GenBank/DDBJ databases">
        <title>Genomic Encyclopedia of Type Strains, Phase IV (KMG-IV): sequencing the most valuable type-strain genomes for metagenomic binning, comparative biology and taxonomic classification.</title>
        <authorList>
            <person name="Goeker M."/>
        </authorList>
    </citation>
    <scope>NUCLEOTIDE SEQUENCE [LARGE SCALE GENOMIC DNA]</scope>
    <source>
        <strain evidence="3 4">DSM 103737</strain>
    </source>
</reference>
<protein>
    <submittedName>
        <fullName evidence="3">Sarcosine oxidase subunit beta</fullName>
        <ecNumber evidence="3">1.5.3.1</ecNumber>
    </submittedName>
</protein>
<dbReference type="GO" id="GO:0008115">
    <property type="term" value="F:sarcosine oxidase activity"/>
    <property type="evidence" value="ECO:0007669"/>
    <property type="project" value="UniProtKB-EC"/>
</dbReference>
<name>A0A840BWY6_9HYPH</name>
<sequence>MTRADAIIIGGGIHGCSTAVHLCLKGLRPVLVEKDYAGRHASGVNAGGVRQLARHTAEIPLSIRSMGLWERIADIVDDDCEFESHGQVLVAETGEELAACRARVAELEALGFSHEELIDAAELRRLVPAVSDSCPGGIVSRRDGAASPARTTTAFRRKAGHLGAIVREGMGATGIRRQDGLWRVDVGSERFEAPILVNAAGAWGGDIAAGLGEPVPVETVAPMLMITSRVPPFIAPVVILRGRKLSFKQFGNGTVLIGGGHLATPCRDTGETILDWRKLQESARTVFELFPVMRGATIVRAWAGIEARTGDDLPVLGPSAVHEGLYHQFGFSLHGFQLGPGAGAVMAELIVDGSTATPIDGLGIGRFARPSPPPAPRGQP</sequence>